<dbReference type="RefSeq" id="WP_008162097.1">
    <property type="nucleotide sequence ID" value="NZ_AOHX01000037.1"/>
</dbReference>
<dbReference type="OrthoDB" id="11088at2157"/>
<proteinExistence type="predicted"/>
<accession>L9W6V2</accession>
<protein>
    <submittedName>
        <fullName evidence="2">Uncharacterized protein</fullName>
    </submittedName>
</protein>
<dbReference type="EMBL" id="AOHX01000037">
    <property type="protein sequence ID" value="ELY45067.1"/>
    <property type="molecule type" value="Genomic_DNA"/>
</dbReference>
<dbReference type="Gene3D" id="2.60.40.420">
    <property type="entry name" value="Cupredoxins - blue copper proteins"/>
    <property type="match status" value="1"/>
</dbReference>
<dbReference type="SUPFAM" id="SSF49503">
    <property type="entry name" value="Cupredoxins"/>
    <property type="match status" value="1"/>
</dbReference>
<evidence type="ECO:0000313" key="2">
    <source>
        <dbReference type="EMBL" id="ELY45067.1"/>
    </source>
</evidence>
<gene>
    <name evidence="2" type="ORF">C495_09000</name>
</gene>
<dbReference type="PROSITE" id="PS51257">
    <property type="entry name" value="PROKAR_LIPOPROTEIN"/>
    <property type="match status" value="1"/>
</dbReference>
<sequence length="150" mass="16393">MWTRRTFVGTAASTAALLAGCLGDDNGDEDDDATEDNNGYDPHLDEIDDYEPVDRTGESEITIQISPDSEPAFDPDAVMVDSNTEVTWRWSDSAGEIEPVEMHSPCQWTGSDGGTSHSWTFPFEGKYVIGYSSPTVEEVTGTMFVVDPDD</sequence>
<feature type="compositionally biased region" description="Acidic residues" evidence="1">
    <location>
        <begin position="25"/>
        <end position="35"/>
    </location>
</feature>
<dbReference type="PATRIC" id="fig|1230460.4.peg.1819"/>
<dbReference type="Proteomes" id="UP000011661">
    <property type="component" value="Unassembled WGS sequence"/>
</dbReference>
<feature type="region of interest" description="Disordered" evidence="1">
    <location>
        <begin position="23"/>
        <end position="49"/>
    </location>
</feature>
<organism evidence="2 3">
    <name type="scientific">Natronorubrum sulfidifaciens JCM 14089</name>
    <dbReference type="NCBI Taxonomy" id="1230460"/>
    <lineage>
        <taxon>Archaea</taxon>
        <taxon>Methanobacteriati</taxon>
        <taxon>Methanobacteriota</taxon>
        <taxon>Stenosarchaea group</taxon>
        <taxon>Halobacteria</taxon>
        <taxon>Halobacteriales</taxon>
        <taxon>Natrialbaceae</taxon>
        <taxon>Natronorubrum</taxon>
    </lineage>
</organism>
<dbReference type="eggNOG" id="arCOG02920">
    <property type="taxonomic scope" value="Archaea"/>
</dbReference>
<dbReference type="AlphaFoldDB" id="L9W6V2"/>
<reference evidence="2 3" key="1">
    <citation type="journal article" date="2014" name="PLoS Genet.">
        <title>Phylogenetically driven sequencing of extremely halophilic archaea reveals strategies for static and dynamic osmo-response.</title>
        <authorList>
            <person name="Becker E.A."/>
            <person name="Seitzer P.M."/>
            <person name="Tritt A."/>
            <person name="Larsen D."/>
            <person name="Krusor M."/>
            <person name="Yao A.I."/>
            <person name="Wu D."/>
            <person name="Madern D."/>
            <person name="Eisen J.A."/>
            <person name="Darling A.E."/>
            <person name="Facciotti M.T."/>
        </authorList>
    </citation>
    <scope>NUCLEOTIDE SEQUENCE [LARGE SCALE GENOMIC DNA]</scope>
    <source>
        <strain evidence="2 3">JCM 14089</strain>
    </source>
</reference>
<dbReference type="InterPro" id="IPR008972">
    <property type="entry name" value="Cupredoxin"/>
</dbReference>
<name>L9W6V2_9EURY</name>
<keyword evidence="3" id="KW-1185">Reference proteome</keyword>
<evidence type="ECO:0000313" key="3">
    <source>
        <dbReference type="Proteomes" id="UP000011661"/>
    </source>
</evidence>
<dbReference type="STRING" id="1230460.C495_09000"/>
<comment type="caution">
    <text evidence="2">The sequence shown here is derived from an EMBL/GenBank/DDBJ whole genome shotgun (WGS) entry which is preliminary data.</text>
</comment>
<evidence type="ECO:0000256" key="1">
    <source>
        <dbReference type="SAM" id="MobiDB-lite"/>
    </source>
</evidence>